<name>A0ABD0K4T5_9CAEN</name>
<dbReference type="EMBL" id="JACVVK020000251">
    <property type="protein sequence ID" value="KAK7482084.1"/>
    <property type="molecule type" value="Genomic_DNA"/>
</dbReference>
<sequence length="185" mass="20353">MKFASPLALTDFTSFCFYPSCPTSKDTKIQRWKQKNIPPPLKNRPNILTGVAFQRSTNVNDTRINVQTGDPVKSAKSRSSLLTGVTYQRSTNLNDTRINVQTGDPVKSANSRSSLLTGVTLSTVYLSERLQLNTKAGSNRCPAMGGLKAGHHIALTREYFANRGWLSADCHGWTPEEHGNVVDTP</sequence>
<dbReference type="AlphaFoldDB" id="A0ABD0K4T5"/>
<keyword evidence="2" id="KW-1185">Reference proteome</keyword>
<accession>A0ABD0K4T5</accession>
<proteinExistence type="predicted"/>
<evidence type="ECO:0000313" key="1">
    <source>
        <dbReference type="EMBL" id="KAK7482084.1"/>
    </source>
</evidence>
<evidence type="ECO:0000313" key="2">
    <source>
        <dbReference type="Proteomes" id="UP001519460"/>
    </source>
</evidence>
<protein>
    <submittedName>
        <fullName evidence="1">Uncharacterized protein</fullName>
    </submittedName>
</protein>
<feature type="non-terminal residue" evidence="1">
    <location>
        <position position="185"/>
    </location>
</feature>
<comment type="caution">
    <text evidence="1">The sequence shown here is derived from an EMBL/GenBank/DDBJ whole genome shotgun (WGS) entry which is preliminary data.</text>
</comment>
<organism evidence="1 2">
    <name type="scientific">Batillaria attramentaria</name>
    <dbReference type="NCBI Taxonomy" id="370345"/>
    <lineage>
        <taxon>Eukaryota</taxon>
        <taxon>Metazoa</taxon>
        <taxon>Spiralia</taxon>
        <taxon>Lophotrochozoa</taxon>
        <taxon>Mollusca</taxon>
        <taxon>Gastropoda</taxon>
        <taxon>Caenogastropoda</taxon>
        <taxon>Sorbeoconcha</taxon>
        <taxon>Cerithioidea</taxon>
        <taxon>Batillariidae</taxon>
        <taxon>Batillaria</taxon>
    </lineage>
</organism>
<gene>
    <name evidence="1" type="ORF">BaRGS_00026668</name>
</gene>
<reference evidence="1 2" key="1">
    <citation type="journal article" date="2023" name="Sci. Data">
        <title>Genome assembly of the Korean intertidal mud-creeper Batillaria attramentaria.</title>
        <authorList>
            <person name="Patra A.K."/>
            <person name="Ho P.T."/>
            <person name="Jun S."/>
            <person name="Lee S.J."/>
            <person name="Kim Y."/>
            <person name="Won Y.J."/>
        </authorList>
    </citation>
    <scope>NUCLEOTIDE SEQUENCE [LARGE SCALE GENOMIC DNA]</scope>
    <source>
        <strain evidence="1">Wonlab-2016</strain>
    </source>
</reference>
<dbReference type="Proteomes" id="UP001519460">
    <property type="component" value="Unassembled WGS sequence"/>
</dbReference>